<evidence type="ECO:0000256" key="9">
    <source>
        <dbReference type="SAM" id="MobiDB-lite"/>
    </source>
</evidence>
<feature type="compositionally biased region" description="Low complexity" evidence="9">
    <location>
        <begin position="280"/>
        <end position="291"/>
    </location>
</feature>
<sequence length="470" mass="55170">MKLAYWMYTGPAHIGTLQVASSFKNVHAVMHASFGDDYFNVMRSMLERGRDFTLQQQLVQRIATYWRVASKKRLLTVRTERMRNNARIQLSQHPRVLLAHCKKICKILYIVNQALIYSMSDVIPAEVNHYRVNELQAADRTSEQTVRHYPNSRGEGASLKDSKDLPRAWSNTVPHREAGPITAIFFIYEKRVWDALRIDHSRGTFRCSRFHWTNRRVYQRTGFRIKLKIKNEIIAINSRSRREERSIREVGFYDPHKEAKASETARCSPRRARVVDRRGQNSNGQHQQSGGRYREPRFHGIANVFVLSLFRIGILCLHSIFHPIENKCFQEWKGILSIDQILFFSRRMMSNLDRVEQQKIKERINAFKPKFAPLSFPAQLGSHPEKYCFVEMRIKLSSFITTQTRYSPIYRQRTSDTYRQTPDFSTVSDSQSYYNYILDASIFIHLPKDRYDCSRSIRMRKPSVVRLGAS</sequence>
<organism evidence="10">
    <name type="scientific">Actinostachys pennula</name>
    <dbReference type="NCBI Taxonomy" id="148577"/>
    <lineage>
        <taxon>Eukaryota</taxon>
        <taxon>Viridiplantae</taxon>
        <taxon>Streptophyta</taxon>
        <taxon>Embryophyta</taxon>
        <taxon>Tracheophyta</taxon>
        <taxon>Polypodiopsida</taxon>
        <taxon>Polypodiidae</taxon>
        <taxon>Schizaeales</taxon>
        <taxon>Schizaeaceae</taxon>
        <taxon>Actinostachys</taxon>
    </lineage>
</organism>
<evidence type="ECO:0000256" key="6">
    <source>
        <dbReference type="ARBA" id="ARBA00025201"/>
    </source>
</evidence>
<evidence type="ECO:0000256" key="8">
    <source>
        <dbReference type="ARBA" id="ARBA00049483"/>
    </source>
</evidence>
<name>A0A1S5RUP2_9MONI</name>
<dbReference type="Gene3D" id="3.40.50.1980">
    <property type="entry name" value="Nitrogenase molybdenum iron protein domain"/>
    <property type="match status" value="1"/>
</dbReference>
<evidence type="ECO:0000256" key="2">
    <source>
        <dbReference type="ARBA" id="ARBA00004949"/>
    </source>
</evidence>
<evidence type="ECO:0000313" key="10">
    <source>
        <dbReference type="EMBL" id="AOV84690.1"/>
    </source>
</evidence>
<comment type="cofactor">
    <cofactor evidence="1">
        <name>[4Fe-4S] cluster</name>
        <dbReference type="ChEBI" id="CHEBI:49883"/>
    </cofactor>
</comment>
<dbReference type="PANTHER" id="PTHR33712">
    <property type="entry name" value="LIGHT-INDEPENDENT PROTOCHLOROPHYLLIDE REDUCTASE SUBUNIT B"/>
    <property type="match status" value="1"/>
</dbReference>
<feature type="region of interest" description="Disordered" evidence="9">
    <location>
        <begin position="261"/>
        <end position="293"/>
    </location>
</feature>
<comment type="pathway">
    <text evidence="2">Porphyrin-containing compound metabolism; chlorophyll biosynthesis (light-independent).</text>
</comment>
<reference evidence="10" key="1">
    <citation type="submission" date="2016-02" db="EMBL/GenBank/DDBJ databases">
        <title>Phylogenomics of the Schizaeales.</title>
        <authorList>
            <person name="Labiak P.H."/>
            <person name="Karol K.G."/>
        </authorList>
    </citation>
    <scope>NUCLEOTIDE SEQUENCE</scope>
</reference>
<accession>A0A1S5RUP2</accession>
<proteinExistence type="inferred from homology"/>
<dbReference type="PANTHER" id="PTHR33712:SF7">
    <property type="entry name" value="LIGHT-INDEPENDENT PROTOCHLOROPHYLLIDE REDUCTASE SUBUNIT B"/>
    <property type="match status" value="1"/>
</dbReference>
<geneLocation type="chloroplast" evidence="10"/>
<comment type="similarity">
    <text evidence="3">Belongs to the ChlB/BchB/BchZ family.</text>
</comment>
<keyword evidence="10" id="KW-0934">Plastid</keyword>
<evidence type="ECO:0000256" key="5">
    <source>
        <dbReference type="ARBA" id="ARBA00017673"/>
    </source>
</evidence>
<evidence type="ECO:0000256" key="1">
    <source>
        <dbReference type="ARBA" id="ARBA00001966"/>
    </source>
</evidence>
<dbReference type="SUPFAM" id="SSF53807">
    <property type="entry name" value="Helical backbone' metal receptor"/>
    <property type="match status" value="1"/>
</dbReference>
<dbReference type="EMBL" id="KU764518">
    <property type="protein sequence ID" value="AOV84690.1"/>
    <property type="molecule type" value="Genomic_DNA"/>
</dbReference>
<evidence type="ECO:0000256" key="7">
    <source>
        <dbReference type="ARBA" id="ARBA00025959"/>
    </source>
</evidence>
<protein>
    <recommendedName>
        <fullName evidence="5">Light-independent protochlorophyllide reductase subunit B</fullName>
        <ecNumber evidence="4">1.3.7.7</ecNumber>
    </recommendedName>
</protein>
<comment type="subunit">
    <text evidence="7">Protochlorophyllide reductase is composed of three subunits; ChlL, ChlN and ChlB. Forms a heterotetramer of two ChlB and two ChlN subunits.</text>
</comment>
<comment type="function">
    <text evidence="6">Component of the dark-operative protochlorophyllide reductase (DPOR) that uses Mg-ATP and reduced ferredoxin to reduce ring D of protochlorophyllide (Pchlide) to form chlorophyllide a (Chlide). This reaction is light-independent. The NB-protein (ChlN-ChlB) is the catalytic component of the complex.</text>
</comment>
<dbReference type="InterPro" id="IPR050152">
    <property type="entry name" value="ChlB/BchB/BchZ"/>
</dbReference>
<feature type="region of interest" description="Disordered" evidence="9">
    <location>
        <begin position="141"/>
        <end position="163"/>
    </location>
</feature>
<dbReference type="EC" id="1.3.7.7" evidence="4"/>
<dbReference type="AlphaFoldDB" id="A0A1S5RUP2"/>
<comment type="catalytic activity">
    <reaction evidence="8">
        <text>chlorophyllide a + oxidized 2[4Fe-4S]-[ferredoxin] + 2 ADP + 2 phosphate = protochlorophyllide a + reduced 2[4Fe-4S]-[ferredoxin] + 2 ATP + 2 H2O</text>
        <dbReference type="Rhea" id="RHEA:28202"/>
        <dbReference type="Rhea" id="RHEA-COMP:10002"/>
        <dbReference type="Rhea" id="RHEA-COMP:10004"/>
        <dbReference type="ChEBI" id="CHEBI:15377"/>
        <dbReference type="ChEBI" id="CHEBI:30616"/>
        <dbReference type="ChEBI" id="CHEBI:33722"/>
        <dbReference type="ChEBI" id="CHEBI:33723"/>
        <dbReference type="ChEBI" id="CHEBI:43474"/>
        <dbReference type="ChEBI" id="CHEBI:83348"/>
        <dbReference type="ChEBI" id="CHEBI:83350"/>
        <dbReference type="ChEBI" id="CHEBI:456216"/>
        <dbReference type="EC" id="1.3.7.7"/>
    </reaction>
</comment>
<dbReference type="InterPro" id="IPR023803">
    <property type="entry name" value="Ribosomal_bS16_dom_sf"/>
</dbReference>
<gene>
    <name evidence="10" type="primary">chLB</name>
</gene>
<evidence type="ECO:0000256" key="3">
    <source>
        <dbReference type="ARBA" id="ARBA00008935"/>
    </source>
</evidence>
<dbReference type="SUPFAM" id="SSF54565">
    <property type="entry name" value="Ribosomal protein S16"/>
    <property type="match status" value="1"/>
</dbReference>
<evidence type="ECO:0000256" key="4">
    <source>
        <dbReference type="ARBA" id="ARBA00012713"/>
    </source>
</evidence>
<dbReference type="EMBL" id="KU764518">
    <property type="protein sequence ID" value="AOV84689.1"/>
    <property type="molecule type" value="Genomic_DNA"/>
</dbReference>
<keyword evidence="10" id="KW-0150">Chloroplast</keyword>